<proteinExistence type="predicted"/>
<evidence type="ECO:0000313" key="1">
    <source>
        <dbReference type="EMBL" id="ARX60181.1"/>
    </source>
</evidence>
<gene>
    <name evidence="1" type="ORF">pVAPN1572_1403</name>
</gene>
<protein>
    <submittedName>
        <fullName evidence="1">Uncharacterized protein</fullName>
    </submittedName>
</protein>
<name>A0A1Z1UZ84_RHOHA</name>
<geneLocation type="plasmid" evidence="1">
    <name>pVAPN1572</name>
</geneLocation>
<organism evidence="1">
    <name type="scientific">Rhodococcus hoagii</name>
    <name type="common">Corynebacterium equii</name>
    <dbReference type="NCBI Taxonomy" id="43767"/>
    <lineage>
        <taxon>Bacteria</taxon>
        <taxon>Bacillati</taxon>
        <taxon>Actinomycetota</taxon>
        <taxon>Actinomycetes</taxon>
        <taxon>Mycobacteriales</taxon>
        <taxon>Nocardiaceae</taxon>
        <taxon>Prescottella</taxon>
    </lineage>
</organism>
<dbReference type="EMBL" id="KX443401">
    <property type="protein sequence ID" value="ARX60181.1"/>
    <property type="molecule type" value="Genomic_DNA"/>
</dbReference>
<accession>A0A1Z1UZ84</accession>
<dbReference type="AlphaFoldDB" id="A0A1Z1UZ84"/>
<keyword evidence="1" id="KW-0614">Plasmid</keyword>
<sequence>MLQVFREGTWIGSVTVRRTQRDWLLETVKIRLDESHRFRKDVHADGGYQPRWGLFLMEHLFGAFPGKEIRESPAANDPAGIPFVARVRAEYGLPYHRPACFRSDDEGDDGECVCGAGRLRAPAPSDPAGGSEPGTD</sequence>
<reference evidence="1" key="1">
    <citation type="journal article" date="2017" name="Genome Biol. Evol.">
        <title>Comparative Genomics of Rhodococcus equi Virulence Plasmids Indicates Host-Driven Evolution of the vap Pathogenicity Island.</title>
        <authorList>
            <person name="MacArthur I."/>
            <person name="Anastasi E."/>
            <person name="Alvarez S."/>
            <person name="Scortti M."/>
            <person name="Vazquez-Boland J.A."/>
        </authorList>
    </citation>
    <scope>NUCLEOTIDE SEQUENCE</scope>
    <source>
        <strain evidence="1">PAM1572</strain>
        <plasmid evidence="1">pVAPN1572</plasmid>
    </source>
</reference>